<dbReference type="EMBL" id="CAMGYJ010000002">
    <property type="protein sequence ID" value="CAI0381297.1"/>
    <property type="molecule type" value="Genomic_DNA"/>
</dbReference>
<protein>
    <submittedName>
        <fullName evidence="2">Uncharacterized protein</fullName>
    </submittedName>
</protein>
<name>A0AAV0H7U1_9ROSI</name>
<accession>A0AAV0H7U1</accession>
<keyword evidence="3" id="KW-1185">Reference proteome</keyword>
<evidence type="ECO:0000313" key="2">
    <source>
        <dbReference type="EMBL" id="CAI0381297.1"/>
    </source>
</evidence>
<dbReference type="Proteomes" id="UP001154282">
    <property type="component" value="Unassembled WGS sequence"/>
</dbReference>
<sequence length="115" mass="13243">MRVVDDSWFLRFNNRVGWIVSTVLAGATVGTSLVMRWLLCSVNFEVKFPSPWFHICLFSFAGKEGIDWSLDMGVGGREGKGMWRLKVLINPCCYQLDQDYYPGRRKRGKNYKGLV</sequence>
<feature type="transmembrane region" description="Helical" evidence="1">
    <location>
        <begin position="16"/>
        <end position="39"/>
    </location>
</feature>
<gene>
    <name evidence="2" type="ORF">LITE_LOCUS3084</name>
</gene>
<comment type="caution">
    <text evidence="2">The sequence shown here is derived from an EMBL/GenBank/DDBJ whole genome shotgun (WGS) entry which is preliminary data.</text>
</comment>
<dbReference type="AlphaFoldDB" id="A0AAV0H7U1"/>
<keyword evidence="1" id="KW-0812">Transmembrane</keyword>
<organism evidence="2 3">
    <name type="scientific">Linum tenue</name>
    <dbReference type="NCBI Taxonomy" id="586396"/>
    <lineage>
        <taxon>Eukaryota</taxon>
        <taxon>Viridiplantae</taxon>
        <taxon>Streptophyta</taxon>
        <taxon>Embryophyta</taxon>
        <taxon>Tracheophyta</taxon>
        <taxon>Spermatophyta</taxon>
        <taxon>Magnoliopsida</taxon>
        <taxon>eudicotyledons</taxon>
        <taxon>Gunneridae</taxon>
        <taxon>Pentapetalae</taxon>
        <taxon>rosids</taxon>
        <taxon>fabids</taxon>
        <taxon>Malpighiales</taxon>
        <taxon>Linaceae</taxon>
        <taxon>Linum</taxon>
    </lineage>
</organism>
<evidence type="ECO:0000256" key="1">
    <source>
        <dbReference type="SAM" id="Phobius"/>
    </source>
</evidence>
<keyword evidence="1" id="KW-0472">Membrane</keyword>
<evidence type="ECO:0000313" key="3">
    <source>
        <dbReference type="Proteomes" id="UP001154282"/>
    </source>
</evidence>
<proteinExistence type="predicted"/>
<reference evidence="2" key="1">
    <citation type="submission" date="2022-08" db="EMBL/GenBank/DDBJ databases">
        <authorList>
            <person name="Gutierrez-Valencia J."/>
        </authorList>
    </citation>
    <scope>NUCLEOTIDE SEQUENCE</scope>
</reference>
<keyword evidence="1" id="KW-1133">Transmembrane helix</keyword>